<dbReference type="OrthoDB" id="9764596at2"/>
<evidence type="ECO:0000256" key="1">
    <source>
        <dbReference type="SAM" id="Phobius"/>
    </source>
</evidence>
<name>A0A3P3U7Z4_9BACL</name>
<organism evidence="2 3">
    <name type="scientific">Paenibacillus oralis</name>
    <dbReference type="NCBI Taxonomy" id="2490856"/>
    <lineage>
        <taxon>Bacteria</taxon>
        <taxon>Bacillati</taxon>
        <taxon>Bacillota</taxon>
        <taxon>Bacilli</taxon>
        <taxon>Bacillales</taxon>
        <taxon>Paenibacillaceae</taxon>
        <taxon>Paenibacillus</taxon>
    </lineage>
</organism>
<dbReference type="EMBL" id="RRCN01000001">
    <property type="protein sequence ID" value="RRJ64603.1"/>
    <property type="molecule type" value="Genomic_DNA"/>
</dbReference>
<dbReference type="GO" id="GO:0006814">
    <property type="term" value="P:sodium ion transport"/>
    <property type="evidence" value="ECO:0007669"/>
    <property type="project" value="InterPro"/>
</dbReference>
<dbReference type="AlphaFoldDB" id="A0A3P3U7Z4"/>
<feature type="transmembrane region" description="Helical" evidence="1">
    <location>
        <begin position="281"/>
        <end position="301"/>
    </location>
</feature>
<dbReference type="InterPro" id="IPR036259">
    <property type="entry name" value="MFS_trans_sf"/>
</dbReference>
<keyword evidence="1" id="KW-0812">Transmembrane</keyword>
<dbReference type="NCBIfam" id="TIGR00792">
    <property type="entry name" value="gph"/>
    <property type="match status" value="1"/>
</dbReference>
<evidence type="ECO:0000313" key="2">
    <source>
        <dbReference type="EMBL" id="RRJ64603.1"/>
    </source>
</evidence>
<feature type="transmembrane region" description="Helical" evidence="1">
    <location>
        <begin position="164"/>
        <end position="184"/>
    </location>
</feature>
<dbReference type="GO" id="GO:0005886">
    <property type="term" value="C:plasma membrane"/>
    <property type="evidence" value="ECO:0007669"/>
    <property type="project" value="TreeGrafter"/>
</dbReference>
<feature type="transmembrane region" description="Helical" evidence="1">
    <location>
        <begin position="26"/>
        <end position="50"/>
    </location>
</feature>
<evidence type="ECO:0000313" key="3">
    <source>
        <dbReference type="Proteomes" id="UP000267017"/>
    </source>
</evidence>
<feature type="transmembrane region" description="Helical" evidence="1">
    <location>
        <begin position="239"/>
        <end position="261"/>
    </location>
</feature>
<feature type="transmembrane region" description="Helical" evidence="1">
    <location>
        <begin position="423"/>
        <end position="446"/>
    </location>
</feature>
<dbReference type="SUPFAM" id="SSF103473">
    <property type="entry name" value="MFS general substrate transporter"/>
    <property type="match status" value="1"/>
</dbReference>
<dbReference type="GO" id="GO:0015293">
    <property type="term" value="F:symporter activity"/>
    <property type="evidence" value="ECO:0007669"/>
    <property type="project" value="InterPro"/>
</dbReference>
<dbReference type="RefSeq" id="WP_128632407.1">
    <property type="nucleotide sequence ID" value="NZ_RRCN01000001.1"/>
</dbReference>
<feature type="transmembrane region" description="Helical" evidence="1">
    <location>
        <begin position="95"/>
        <end position="112"/>
    </location>
</feature>
<dbReference type="InterPro" id="IPR039672">
    <property type="entry name" value="MFS_2"/>
</dbReference>
<comment type="caution">
    <text evidence="2">The sequence shown here is derived from an EMBL/GenBank/DDBJ whole genome shotgun (WGS) entry which is preliminary data.</text>
</comment>
<accession>A0A3P3U7Z4</accession>
<feature type="transmembrane region" description="Helical" evidence="1">
    <location>
        <begin position="387"/>
        <end position="411"/>
    </location>
</feature>
<gene>
    <name evidence="2" type="ORF">EHV15_17985</name>
</gene>
<dbReference type="PANTHER" id="PTHR11328">
    <property type="entry name" value="MAJOR FACILITATOR SUPERFAMILY DOMAIN-CONTAINING PROTEIN"/>
    <property type="match status" value="1"/>
</dbReference>
<proteinExistence type="predicted"/>
<sequence length="467" mass="50908">MAQIDSVILADSGEQEDRKLKFSEKLAVVINGCFGTFHLQVVQLFILFFYTDIMKINSAYVAGLFLITRIVDAFLTPAFGILIDRTTTPWGKYKPWLIAGGLLTGIFGWFTYTNFNLGPTGNLIYATVTYFLYSLVFNLGSAPNTAMIPAVTKRIDDRASIGQIAFFLSIIGALAAQIGVQPLYKVLGQGNDAAGFSWIMGMIAVISLVIAFYQQRTIKERYIVQAPAKGKGPALKEMLVAVFTNKTAVIVYLYVFAMHLANGIRSGASIYYFKYYFHNDNLLTITGLVAILPTMLGVGLSTVVSKKLKIKKLLIISSIVNIVSMFMVMFIPSSATGVNLYIVFLVLLSFFTGLATPAQGTMLPAAMDYTEWKTKMNINAFMGSLQGFLTTFATALSGSITAGVLAVVGYVGGAAEQSSTSLFGLKLLVGVVPAVIFLLTLGVAFFDLTEEKQKQITKELAERRKTL</sequence>
<feature type="transmembrane region" description="Helical" evidence="1">
    <location>
        <begin position="124"/>
        <end position="143"/>
    </location>
</feature>
<dbReference type="InterPro" id="IPR001927">
    <property type="entry name" value="Na/Gal_symport"/>
</dbReference>
<dbReference type="Gene3D" id="1.20.1250.20">
    <property type="entry name" value="MFS general substrate transporter like domains"/>
    <property type="match status" value="2"/>
</dbReference>
<feature type="transmembrane region" description="Helical" evidence="1">
    <location>
        <begin position="196"/>
        <end position="213"/>
    </location>
</feature>
<feature type="transmembrane region" description="Helical" evidence="1">
    <location>
        <begin position="313"/>
        <end position="335"/>
    </location>
</feature>
<feature type="transmembrane region" description="Helical" evidence="1">
    <location>
        <begin position="341"/>
        <end position="366"/>
    </location>
</feature>
<dbReference type="GO" id="GO:0008643">
    <property type="term" value="P:carbohydrate transport"/>
    <property type="evidence" value="ECO:0007669"/>
    <property type="project" value="InterPro"/>
</dbReference>
<protein>
    <submittedName>
        <fullName evidence="2">H+-glucitol symporter</fullName>
    </submittedName>
</protein>
<keyword evidence="1" id="KW-0472">Membrane</keyword>
<dbReference type="Proteomes" id="UP000267017">
    <property type="component" value="Unassembled WGS sequence"/>
</dbReference>
<keyword evidence="1" id="KW-1133">Transmembrane helix</keyword>
<reference evidence="2 3" key="1">
    <citation type="submission" date="2018-11" db="EMBL/GenBank/DDBJ databases">
        <title>Genome sequencing of Paenibacillus sp. KCOM 3021 (= ChDC PVNT-B20).</title>
        <authorList>
            <person name="Kook J.-K."/>
            <person name="Park S.-N."/>
            <person name="Lim Y.K."/>
        </authorList>
    </citation>
    <scope>NUCLEOTIDE SEQUENCE [LARGE SCALE GENOMIC DNA]</scope>
    <source>
        <strain evidence="2 3">KCOM 3021</strain>
    </source>
</reference>
<keyword evidence="3" id="KW-1185">Reference proteome</keyword>
<dbReference type="Pfam" id="PF13347">
    <property type="entry name" value="MFS_2"/>
    <property type="match status" value="1"/>
</dbReference>
<feature type="transmembrane region" description="Helical" evidence="1">
    <location>
        <begin position="62"/>
        <end position="83"/>
    </location>
</feature>
<dbReference type="PANTHER" id="PTHR11328:SF24">
    <property type="entry name" value="MAJOR FACILITATOR SUPERFAMILY (MFS) PROFILE DOMAIN-CONTAINING PROTEIN"/>
    <property type="match status" value="1"/>
</dbReference>